<evidence type="ECO:0000256" key="1">
    <source>
        <dbReference type="SAM" id="MobiDB-lite"/>
    </source>
</evidence>
<feature type="compositionally biased region" description="Basic residues" evidence="1">
    <location>
        <begin position="22"/>
        <end position="34"/>
    </location>
</feature>
<dbReference type="Proteomes" id="UP000008710">
    <property type="component" value="Plasmid pRHL1"/>
</dbReference>
<protein>
    <submittedName>
        <fullName evidence="2">Uncharacterized protein</fullName>
    </submittedName>
</protein>
<proteinExistence type="predicted"/>
<feature type="region of interest" description="Disordered" evidence="1">
    <location>
        <begin position="19"/>
        <end position="72"/>
    </location>
</feature>
<evidence type="ECO:0000313" key="2">
    <source>
        <dbReference type="EMBL" id="ABG99412.1"/>
    </source>
</evidence>
<evidence type="ECO:0000313" key="3">
    <source>
        <dbReference type="Proteomes" id="UP000008710"/>
    </source>
</evidence>
<sequence>MPEFGWFVRFRRHVAWAAAPPHRGRAGRTRRARHTPPDHEEAGTVSTTPHALPGPVRGAREEAGTASTTTYPAPSDRARFLAYDVGAQVLWRHRIAPIGGRPGAEPAHGCDPDSMRRCPGKGVCTRGDGYTTRMGSDLEGRFRPEAEVAGRLLALASEHRYATLGRELSSLAAPPDIVPGPGSFYGGVLTWLTGAIADVAVARLGRAAEGEAFVLEVRTGGGQVVDARQLPPRQARVARSVLALLAGDPAAARVHLGAAAREPDSEVRVTALIEALTWLNSLLDAPTPALPDPPPE</sequence>
<organism evidence="2 3">
    <name type="scientific">Rhodococcus jostii (strain RHA1)</name>
    <dbReference type="NCBI Taxonomy" id="101510"/>
    <lineage>
        <taxon>Bacteria</taxon>
        <taxon>Bacillati</taxon>
        <taxon>Actinomycetota</taxon>
        <taxon>Actinomycetes</taxon>
        <taxon>Mycobacteriales</taxon>
        <taxon>Nocardiaceae</taxon>
        <taxon>Rhodococcus</taxon>
    </lineage>
</organism>
<accession>Q0RZ74</accession>
<dbReference type="AlphaFoldDB" id="Q0RZ74"/>
<dbReference type="EMBL" id="CP000432">
    <property type="protein sequence ID" value="ABG99412.1"/>
    <property type="molecule type" value="Genomic_DNA"/>
</dbReference>
<gene>
    <name evidence="2" type="ordered locus">RHA1_ro08368</name>
</gene>
<dbReference type="KEGG" id="rha:RHA1_ro08368"/>
<keyword evidence="2" id="KW-0614">Plasmid</keyword>
<geneLocation type="plasmid" evidence="2 3">
    <name>pRHL1</name>
</geneLocation>
<dbReference type="HOGENOM" id="CLU_939673_0_0_11"/>
<name>Q0RZ74_RHOJR</name>
<reference evidence="3" key="1">
    <citation type="journal article" date="2006" name="Proc. Natl. Acad. Sci. U.S.A.">
        <title>The complete genome of Rhodococcus sp. RHA1 provides insights into a catabolic powerhouse.</title>
        <authorList>
            <person name="McLeod M.P."/>
            <person name="Warren R.L."/>
            <person name="Hsiao W.W.L."/>
            <person name="Araki N."/>
            <person name="Myhre M."/>
            <person name="Fernandes C."/>
            <person name="Miyazawa D."/>
            <person name="Wong W."/>
            <person name="Lillquist A.L."/>
            <person name="Wang D."/>
            <person name="Dosanjh M."/>
            <person name="Hara H."/>
            <person name="Petrescu A."/>
            <person name="Morin R.D."/>
            <person name="Yang G."/>
            <person name="Stott J.M."/>
            <person name="Schein J.E."/>
            <person name="Shin H."/>
            <person name="Smailus D."/>
            <person name="Siddiqui A.S."/>
            <person name="Marra M.A."/>
            <person name="Jones S.J.M."/>
            <person name="Holt R."/>
            <person name="Brinkman F.S.L."/>
            <person name="Miyauchi K."/>
            <person name="Fukuda M."/>
            <person name="Davies J.E."/>
            <person name="Mohn W.W."/>
            <person name="Eltis L.D."/>
        </authorList>
    </citation>
    <scope>NUCLEOTIDE SEQUENCE [LARGE SCALE GENOMIC DNA]</scope>
    <source>
        <strain evidence="3">RHA1</strain>
    </source>
</reference>